<dbReference type="Gene3D" id="3.30.2410.10">
    <property type="entry name" value="Hect, E3 ligase catalytic domain"/>
    <property type="match status" value="1"/>
</dbReference>
<feature type="domain" description="WW" evidence="10">
    <location>
        <begin position="387"/>
        <end position="420"/>
    </location>
</feature>
<keyword evidence="4" id="KW-0808">Transferase</keyword>
<evidence type="ECO:0000256" key="7">
    <source>
        <dbReference type="PROSITE-ProRule" id="PRU00104"/>
    </source>
</evidence>
<dbReference type="GO" id="GO:0016567">
    <property type="term" value="P:protein ubiquitination"/>
    <property type="evidence" value="ECO:0007669"/>
    <property type="project" value="UniProtKB-UniPathway"/>
</dbReference>
<dbReference type="PANTHER" id="PTHR11254">
    <property type="entry name" value="HECT DOMAIN UBIQUITIN-PROTEIN LIGASE"/>
    <property type="match status" value="1"/>
</dbReference>
<evidence type="ECO:0000256" key="4">
    <source>
        <dbReference type="ARBA" id="ARBA00022679"/>
    </source>
</evidence>
<dbReference type="PROSITE" id="PS50004">
    <property type="entry name" value="C2"/>
    <property type="match status" value="1"/>
</dbReference>
<dbReference type="FunFam" id="3.90.1750.10:FF:000079">
    <property type="entry name" value="E3 ubiquitin-protein ligase"/>
    <property type="match status" value="1"/>
</dbReference>
<evidence type="ECO:0000256" key="3">
    <source>
        <dbReference type="ARBA" id="ARBA00012485"/>
    </source>
</evidence>
<evidence type="ECO:0000256" key="5">
    <source>
        <dbReference type="ARBA" id="ARBA00022737"/>
    </source>
</evidence>
<gene>
    <name evidence="12" type="ORF">IZO911_LOCUS12292</name>
</gene>
<dbReference type="SMART" id="SM00456">
    <property type="entry name" value="WW"/>
    <property type="match status" value="8"/>
</dbReference>
<dbReference type="FunFam" id="3.90.1750.10:FF:000026">
    <property type="entry name" value="E3 ubiquitin-protein ligase HACE1"/>
    <property type="match status" value="1"/>
</dbReference>
<evidence type="ECO:0000259" key="11">
    <source>
        <dbReference type="PROSITE" id="PS50237"/>
    </source>
</evidence>
<dbReference type="FunFam" id="3.30.2160.10:FF:000003">
    <property type="entry name" value="E3 ubiquitin-protein ligase"/>
    <property type="match status" value="1"/>
</dbReference>
<dbReference type="Gene3D" id="3.90.1750.10">
    <property type="entry name" value="Hect, E3 ligase catalytic domains"/>
    <property type="match status" value="1"/>
</dbReference>
<feature type="compositionally biased region" description="Polar residues" evidence="8">
    <location>
        <begin position="467"/>
        <end position="488"/>
    </location>
</feature>
<feature type="domain" description="WW" evidence="10">
    <location>
        <begin position="275"/>
        <end position="303"/>
    </location>
</feature>
<feature type="active site" description="Glycyl thioester intermediate" evidence="7">
    <location>
        <position position="1089"/>
    </location>
</feature>
<dbReference type="InterPro" id="IPR036020">
    <property type="entry name" value="WW_dom_sf"/>
</dbReference>
<comment type="pathway">
    <text evidence="2">Protein modification; protein ubiquitination.</text>
</comment>
<dbReference type="EMBL" id="CAJNOE010000095">
    <property type="protein sequence ID" value="CAF0901807.1"/>
    <property type="molecule type" value="Genomic_DNA"/>
</dbReference>
<dbReference type="Pfam" id="PF00632">
    <property type="entry name" value="HECT"/>
    <property type="match status" value="1"/>
</dbReference>
<feature type="domain" description="WW" evidence="10">
    <location>
        <begin position="651"/>
        <end position="684"/>
    </location>
</feature>
<feature type="domain" description="WW" evidence="10">
    <location>
        <begin position="692"/>
        <end position="725"/>
    </location>
</feature>
<dbReference type="PROSITE" id="PS01159">
    <property type="entry name" value="WW_DOMAIN_1"/>
    <property type="match status" value="4"/>
</dbReference>
<dbReference type="AlphaFoldDB" id="A0A813ZN56"/>
<dbReference type="EC" id="2.3.2.26" evidence="3"/>
<keyword evidence="5" id="KW-0677">Repeat</keyword>
<dbReference type="FunFam" id="3.30.2410.10:FF:000002">
    <property type="entry name" value="E3 ubiquitin-protein ligase HECW2"/>
    <property type="match status" value="1"/>
</dbReference>
<organism evidence="12 13">
    <name type="scientific">Adineta steineri</name>
    <dbReference type="NCBI Taxonomy" id="433720"/>
    <lineage>
        <taxon>Eukaryota</taxon>
        <taxon>Metazoa</taxon>
        <taxon>Spiralia</taxon>
        <taxon>Gnathifera</taxon>
        <taxon>Rotifera</taxon>
        <taxon>Eurotatoria</taxon>
        <taxon>Bdelloidea</taxon>
        <taxon>Adinetida</taxon>
        <taxon>Adinetidae</taxon>
        <taxon>Adineta</taxon>
    </lineage>
</organism>
<name>A0A813ZN56_9BILA</name>
<feature type="domain" description="HECT" evidence="11">
    <location>
        <begin position="786"/>
        <end position="1121"/>
    </location>
</feature>
<comment type="catalytic activity">
    <reaction evidence="1">
        <text>S-ubiquitinyl-[E2 ubiquitin-conjugating enzyme]-L-cysteine + [acceptor protein]-L-lysine = [E2 ubiquitin-conjugating enzyme]-L-cysteine + N(6)-ubiquitinyl-[acceptor protein]-L-lysine.</text>
        <dbReference type="EC" id="2.3.2.26"/>
    </reaction>
</comment>
<reference evidence="12" key="1">
    <citation type="submission" date="2021-02" db="EMBL/GenBank/DDBJ databases">
        <authorList>
            <person name="Nowell W R."/>
        </authorList>
    </citation>
    <scope>NUCLEOTIDE SEQUENCE</scope>
</reference>
<dbReference type="GO" id="GO:0061630">
    <property type="term" value="F:ubiquitin protein ligase activity"/>
    <property type="evidence" value="ECO:0007669"/>
    <property type="project" value="UniProtKB-EC"/>
</dbReference>
<feature type="compositionally biased region" description="Polar residues" evidence="8">
    <location>
        <begin position="183"/>
        <end position="215"/>
    </location>
</feature>
<evidence type="ECO:0000313" key="13">
    <source>
        <dbReference type="Proteomes" id="UP000663860"/>
    </source>
</evidence>
<evidence type="ECO:0000313" key="12">
    <source>
        <dbReference type="EMBL" id="CAF0901807.1"/>
    </source>
</evidence>
<dbReference type="Pfam" id="PF00397">
    <property type="entry name" value="WW"/>
    <property type="match status" value="6"/>
</dbReference>
<dbReference type="UniPathway" id="UPA00143"/>
<evidence type="ECO:0000259" key="10">
    <source>
        <dbReference type="PROSITE" id="PS50020"/>
    </source>
</evidence>
<feature type="region of interest" description="Disordered" evidence="8">
    <location>
        <begin position="467"/>
        <end position="498"/>
    </location>
</feature>
<dbReference type="Proteomes" id="UP000663860">
    <property type="component" value="Unassembled WGS sequence"/>
</dbReference>
<dbReference type="InterPro" id="IPR035983">
    <property type="entry name" value="Hect_E3_ubiquitin_ligase"/>
</dbReference>
<dbReference type="SUPFAM" id="SSF56204">
    <property type="entry name" value="Hect, E3 ligase catalytic domain"/>
    <property type="match status" value="1"/>
</dbReference>
<dbReference type="Gene3D" id="3.30.2160.10">
    <property type="entry name" value="Hect, E3 ligase catalytic domain"/>
    <property type="match status" value="1"/>
</dbReference>
<feature type="region of interest" description="Disordered" evidence="8">
    <location>
        <begin position="180"/>
        <end position="234"/>
    </location>
</feature>
<sequence>MLQPSTPTSSSPDRDDIRTNESLSQLRVKICSVRLPSSNKLVDICVNMEVDNKYTYRTEIIRKKGKTTTTTNSPIILINESFDVLVTSNSKIKLKILAPTRLFGNHDIGQLQFSVKTIINEYHSSEQINNDTTPSYLVKLPFNNSTTSTSLFRSNEINNLANGIVELIFYGSLLKQHNENRNQQDTLQSRPSSTHSMLENGSEIQNSNETTRSMISRSVNNTNTRSRRRPLDNQTNGTIVEGAAAAASVNSDVQTNLSTDQTSITNETTLAQLKQQLPPGWEVRFDSQNRPYYVDHNRRRTTWFLEQHALPRGWEERTDPRGRVYYVDHNTRTTTWTPPTATHLSNVAQWQNQYARSHSVFNQFEHRFLPNSDTSATLNENSDSTEQSLPEGWQKMHDNQGRTYFVNHLSKTTQWEDPRRMDSNIFDMPLPNGFEMRYTKEGQVYFLDHNTKTSTFRDPRASLMLSNDESSDATPNYQRSFPINNTNTRSRRRPLDNQTNGTIDEGAAAAASVNSNVQTNLATDQTSITNETTLAQLKQQLPPGWEVRFDSQNRPYYVDHNRRRTTWFLEQHALPRGWEERTDPRGRVYYVDHNTRTTTWTPPTATHLSNVAQWQNQYARSHSVFNQFEHRFLPNSDTSATLNENSDSTEQSLPEGWQKMHDNQGRTYFVNHLSKTTQWEDPRRMDSNIFDMPLPNGFEMRYTKEGQVYFLDHNTKTSTFRDPRASLMLSNDESSDATPNYQRSFPSKIRQFRYLCSTNSTPGQLKLTIRRDQLFHDSFTHIMQCQSNELRRRLYLSFKGEEGLDYGGVAREWFFRLSHEALNPMYCLFEYANKNNYYLQINPASSVNPDHLHYFRFIGRFIAMSLYHGKFIDNGFSLAFYKRMLGKTLTIHDLESFDPEFYNSLLWIRENSVNDNDNLELYFSTSFESLGKIENIELKPGGMDIKLTEENKAEYIELMTNWRFTRGVEQQTKAFLHGFNEVVPQQWIQIFDERELELLLCGISKIDIHDWEHNTIYKNYTETAKQIQWFWQFVREITDEQRARLLQFVTGTCRVPIGGFSELLGSNGPQKFCIEKYGKDNILPRSHTCFNRLDLPPYKKYEILKEKLLFAIEECEGFGQE</sequence>
<feature type="domain" description="WW" evidence="10">
    <location>
        <begin position="308"/>
        <end position="341"/>
    </location>
</feature>
<dbReference type="GO" id="GO:0043161">
    <property type="term" value="P:proteasome-mediated ubiquitin-dependent protein catabolic process"/>
    <property type="evidence" value="ECO:0007669"/>
    <property type="project" value="TreeGrafter"/>
</dbReference>
<dbReference type="InterPro" id="IPR001202">
    <property type="entry name" value="WW_dom"/>
</dbReference>
<dbReference type="Gene3D" id="2.20.70.10">
    <property type="match status" value="7"/>
</dbReference>
<dbReference type="InterPro" id="IPR050409">
    <property type="entry name" value="E3_ubiq-protein_ligase"/>
</dbReference>
<dbReference type="CDD" id="cd00201">
    <property type="entry name" value="WW"/>
    <property type="match status" value="8"/>
</dbReference>
<dbReference type="PROSITE" id="PS50020">
    <property type="entry name" value="WW_DOMAIN_2"/>
    <property type="match status" value="8"/>
</dbReference>
<feature type="domain" description="C2" evidence="9">
    <location>
        <begin position="3"/>
        <end position="129"/>
    </location>
</feature>
<evidence type="ECO:0000259" key="9">
    <source>
        <dbReference type="PROSITE" id="PS50004"/>
    </source>
</evidence>
<feature type="domain" description="WW" evidence="10">
    <location>
        <begin position="428"/>
        <end position="461"/>
    </location>
</feature>
<keyword evidence="6 7" id="KW-0833">Ubl conjugation pathway</keyword>
<dbReference type="SMART" id="SM00119">
    <property type="entry name" value="HECTc"/>
    <property type="match status" value="1"/>
</dbReference>
<comment type="caution">
    <text evidence="12">The sequence shown here is derived from an EMBL/GenBank/DDBJ whole genome shotgun (WGS) entry which is preliminary data.</text>
</comment>
<feature type="domain" description="WW" evidence="10">
    <location>
        <begin position="572"/>
        <end position="605"/>
    </location>
</feature>
<accession>A0A813ZN56</accession>
<evidence type="ECO:0000256" key="1">
    <source>
        <dbReference type="ARBA" id="ARBA00000885"/>
    </source>
</evidence>
<dbReference type="SUPFAM" id="SSF51045">
    <property type="entry name" value="WW domain"/>
    <property type="match status" value="8"/>
</dbReference>
<dbReference type="PANTHER" id="PTHR11254:SF429">
    <property type="entry name" value="E3 UBIQUITIN-PROTEIN LIGASE SU(DX)"/>
    <property type="match status" value="1"/>
</dbReference>
<feature type="domain" description="WW" evidence="10">
    <location>
        <begin position="539"/>
        <end position="567"/>
    </location>
</feature>
<dbReference type="InterPro" id="IPR000008">
    <property type="entry name" value="C2_dom"/>
</dbReference>
<evidence type="ECO:0000256" key="8">
    <source>
        <dbReference type="SAM" id="MobiDB-lite"/>
    </source>
</evidence>
<evidence type="ECO:0000256" key="6">
    <source>
        <dbReference type="ARBA" id="ARBA00022786"/>
    </source>
</evidence>
<protein>
    <recommendedName>
        <fullName evidence="3">HECT-type E3 ubiquitin transferase</fullName>
        <ecNumber evidence="3">2.3.2.26</ecNumber>
    </recommendedName>
</protein>
<evidence type="ECO:0000256" key="2">
    <source>
        <dbReference type="ARBA" id="ARBA00004906"/>
    </source>
</evidence>
<dbReference type="PROSITE" id="PS50237">
    <property type="entry name" value="HECT"/>
    <property type="match status" value="1"/>
</dbReference>
<dbReference type="CDD" id="cd00078">
    <property type="entry name" value="HECTc"/>
    <property type="match status" value="1"/>
</dbReference>
<dbReference type="InterPro" id="IPR000569">
    <property type="entry name" value="HECT_dom"/>
</dbReference>
<proteinExistence type="predicted"/>
<dbReference type="GO" id="GO:0005737">
    <property type="term" value="C:cytoplasm"/>
    <property type="evidence" value="ECO:0007669"/>
    <property type="project" value="TreeGrafter"/>
</dbReference>